<reference evidence="1 2" key="1">
    <citation type="journal article" date="2021" name="Plant Biotechnol. J.">
        <title>Multi-omics assisted identification of the key and species-specific regulatory components of drought-tolerant mechanisms in Gossypium stocksii.</title>
        <authorList>
            <person name="Yu D."/>
            <person name="Ke L."/>
            <person name="Zhang D."/>
            <person name="Wu Y."/>
            <person name="Sun Y."/>
            <person name="Mei J."/>
            <person name="Sun J."/>
            <person name="Sun Y."/>
        </authorList>
    </citation>
    <scope>NUCLEOTIDE SEQUENCE [LARGE SCALE GENOMIC DNA]</scope>
    <source>
        <strain evidence="2">cv. E1</strain>
        <tissue evidence="1">Leaf</tissue>
    </source>
</reference>
<evidence type="ECO:0000313" key="2">
    <source>
        <dbReference type="Proteomes" id="UP000828251"/>
    </source>
</evidence>
<dbReference type="EMBL" id="JAIQCV010000005">
    <property type="protein sequence ID" value="KAH1097698.1"/>
    <property type="molecule type" value="Genomic_DNA"/>
</dbReference>
<dbReference type="Proteomes" id="UP000828251">
    <property type="component" value="Unassembled WGS sequence"/>
</dbReference>
<keyword evidence="2" id="KW-1185">Reference proteome</keyword>
<organism evidence="1 2">
    <name type="scientific">Gossypium stocksii</name>
    <dbReference type="NCBI Taxonomy" id="47602"/>
    <lineage>
        <taxon>Eukaryota</taxon>
        <taxon>Viridiplantae</taxon>
        <taxon>Streptophyta</taxon>
        <taxon>Embryophyta</taxon>
        <taxon>Tracheophyta</taxon>
        <taxon>Spermatophyta</taxon>
        <taxon>Magnoliopsida</taxon>
        <taxon>eudicotyledons</taxon>
        <taxon>Gunneridae</taxon>
        <taxon>Pentapetalae</taxon>
        <taxon>rosids</taxon>
        <taxon>malvids</taxon>
        <taxon>Malvales</taxon>
        <taxon>Malvaceae</taxon>
        <taxon>Malvoideae</taxon>
        <taxon>Gossypium</taxon>
    </lineage>
</organism>
<proteinExistence type="predicted"/>
<name>A0A9D4A7V5_9ROSI</name>
<gene>
    <name evidence="1" type="ORF">J1N35_014619</name>
</gene>
<sequence>MGATFGLVSKTIFGARIDMNWLRRNFDGHDKDSTKVQGEQHARVYIFMVIGGLLMPDKSRNLVHIRWLLKLITLEKWANSARVQPCWRRCTGRYVG</sequence>
<dbReference type="AlphaFoldDB" id="A0A9D4A7V5"/>
<accession>A0A9D4A7V5</accession>
<comment type="caution">
    <text evidence="1">The sequence shown here is derived from an EMBL/GenBank/DDBJ whole genome shotgun (WGS) entry which is preliminary data.</text>
</comment>
<protein>
    <submittedName>
        <fullName evidence="1">Uncharacterized protein</fullName>
    </submittedName>
</protein>
<evidence type="ECO:0000313" key="1">
    <source>
        <dbReference type="EMBL" id="KAH1097698.1"/>
    </source>
</evidence>